<dbReference type="AlphaFoldDB" id="A0A9D4FDN7"/>
<reference evidence="2" key="2">
    <citation type="submission" date="2020-11" db="EMBL/GenBank/DDBJ databases">
        <authorList>
            <person name="McCartney M.A."/>
            <person name="Auch B."/>
            <person name="Kono T."/>
            <person name="Mallez S."/>
            <person name="Becker A."/>
            <person name="Gohl D.M."/>
            <person name="Silverstein K.A.T."/>
            <person name="Koren S."/>
            <person name="Bechman K.B."/>
            <person name="Herman A."/>
            <person name="Abrahante J.E."/>
            <person name="Garbe J."/>
        </authorList>
    </citation>
    <scope>NUCLEOTIDE SEQUENCE</scope>
    <source>
        <strain evidence="2">Duluth1</strain>
        <tissue evidence="2">Whole animal</tissue>
    </source>
</reference>
<proteinExistence type="predicted"/>
<evidence type="ECO:0000313" key="2">
    <source>
        <dbReference type="EMBL" id="KAH3794730.1"/>
    </source>
</evidence>
<reference evidence="2" key="1">
    <citation type="journal article" date="2019" name="bioRxiv">
        <title>The Genome of the Zebra Mussel, Dreissena polymorpha: A Resource for Invasive Species Research.</title>
        <authorList>
            <person name="McCartney M.A."/>
            <person name="Auch B."/>
            <person name="Kono T."/>
            <person name="Mallez S."/>
            <person name="Zhang Y."/>
            <person name="Obille A."/>
            <person name="Becker A."/>
            <person name="Abrahante J.E."/>
            <person name="Garbe J."/>
            <person name="Badalamenti J.P."/>
            <person name="Herman A."/>
            <person name="Mangelson H."/>
            <person name="Liachko I."/>
            <person name="Sullivan S."/>
            <person name="Sone E.D."/>
            <person name="Koren S."/>
            <person name="Silverstein K.A.T."/>
            <person name="Beckman K.B."/>
            <person name="Gohl D.M."/>
        </authorList>
    </citation>
    <scope>NUCLEOTIDE SEQUENCE</scope>
    <source>
        <strain evidence="2">Duluth1</strain>
        <tissue evidence="2">Whole animal</tissue>
    </source>
</reference>
<organism evidence="2 3">
    <name type="scientific">Dreissena polymorpha</name>
    <name type="common">Zebra mussel</name>
    <name type="synonym">Mytilus polymorpha</name>
    <dbReference type="NCBI Taxonomy" id="45954"/>
    <lineage>
        <taxon>Eukaryota</taxon>
        <taxon>Metazoa</taxon>
        <taxon>Spiralia</taxon>
        <taxon>Lophotrochozoa</taxon>
        <taxon>Mollusca</taxon>
        <taxon>Bivalvia</taxon>
        <taxon>Autobranchia</taxon>
        <taxon>Heteroconchia</taxon>
        <taxon>Euheterodonta</taxon>
        <taxon>Imparidentia</taxon>
        <taxon>Neoheterodontei</taxon>
        <taxon>Myida</taxon>
        <taxon>Dreissenoidea</taxon>
        <taxon>Dreissenidae</taxon>
        <taxon>Dreissena</taxon>
    </lineage>
</organism>
<name>A0A9D4FDN7_DREPO</name>
<dbReference type="Proteomes" id="UP000828390">
    <property type="component" value="Unassembled WGS sequence"/>
</dbReference>
<gene>
    <name evidence="2" type="ORF">DPMN_148268</name>
</gene>
<accession>A0A9D4FDN7</accession>
<evidence type="ECO:0000313" key="3">
    <source>
        <dbReference type="Proteomes" id="UP000828390"/>
    </source>
</evidence>
<feature type="region of interest" description="Disordered" evidence="1">
    <location>
        <begin position="1"/>
        <end position="26"/>
    </location>
</feature>
<dbReference type="EMBL" id="JAIWYP010000007">
    <property type="protein sequence ID" value="KAH3794730.1"/>
    <property type="molecule type" value="Genomic_DNA"/>
</dbReference>
<evidence type="ECO:0000256" key="1">
    <source>
        <dbReference type="SAM" id="MobiDB-lite"/>
    </source>
</evidence>
<comment type="caution">
    <text evidence="2">The sequence shown here is derived from an EMBL/GenBank/DDBJ whole genome shotgun (WGS) entry which is preliminary data.</text>
</comment>
<keyword evidence="3" id="KW-1185">Reference proteome</keyword>
<sequence length="107" mass="11977">MGNTSTHVCGLSRKRPGSFENAPSRYQPLSDWSRVSTSGSMIRQHVRVTSRLSTLHWVCHRMDSGTTLPHFFSNWDGAPLGRSIAAADVPSHPRKYIHYLSDPMPLS</sequence>
<protein>
    <submittedName>
        <fullName evidence="2">Uncharacterized protein</fullName>
    </submittedName>
</protein>